<dbReference type="InterPro" id="IPR008168">
    <property type="entry name" value="Cyt_C_IC"/>
</dbReference>
<keyword evidence="5 6" id="KW-0408">Iron</keyword>
<comment type="caution">
    <text evidence="9">The sequence shown here is derived from an EMBL/GenBank/DDBJ whole genome shotgun (WGS) entry which is preliminary data.</text>
</comment>
<feature type="signal peptide" evidence="7">
    <location>
        <begin position="1"/>
        <end position="23"/>
    </location>
</feature>
<accession>A0A2A5AWE6</accession>
<evidence type="ECO:0000313" key="9">
    <source>
        <dbReference type="EMBL" id="PCJ23440.1"/>
    </source>
</evidence>
<proteinExistence type="predicted"/>
<dbReference type="EMBL" id="NVVJ01000039">
    <property type="protein sequence ID" value="PCJ23440.1"/>
    <property type="molecule type" value="Genomic_DNA"/>
</dbReference>
<evidence type="ECO:0000256" key="2">
    <source>
        <dbReference type="ARBA" id="ARBA00022617"/>
    </source>
</evidence>
<evidence type="ECO:0000313" key="10">
    <source>
        <dbReference type="Proteomes" id="UP000218327"/>
    </source>
</evidence>
<dbReference type="InterPro" id="IPR036909">
    <property type="entry name" value="Cyt_c-like_dom_sf"/>
</dbReference>
<dbReference type="AlphaFoldDB" id="A0A2A5AWE6"/>
<dbReference type="GO" id="GO:0020037">
    <property type="term" value="F:heme binding"/>
    <property type="evidence" value="ECO:0007669"/>
    <property type="project" value="InterPro"/>
</dbReference>
<dbReference type="InterPro" id="IPR009056">
    <property type="entry name" value="Cyt_c-like_dom"/>
</dbReference>
<keyword evidence="7" id="KW-0732">Signal</keyword>
<keyword evidence="3 6" id="KW-0479">Metal-binding</keyword>
<reference evidence="10" key="1">
    <citation type="submission" date="2017-08" db="EMBL/GenBank/DDBJ databases">
        <title>A dynamic microbial community with high functional redundancy inhabits the cold, oxic subseafloor aquifer.</title>
        <authorList>
            <person name="Tully B.J."/>
            <person name="Wheat C.G."/>
            <person name="Glazer B.T."/>
            <person name="Huber J.A."/>
        </authorList>
    </citation>
    <scope>NUCLEOTIDE SEQUENCE [LARGE SCALE GENOMIC DNA]</scope>
</reference>
<dbReference type="Pfam" id="PF13442">
    <property type="entry name" value="Cytochrome_CBB3"/>
    <property type="match status" value="1"/>
</dbReference>
<keyword evidence="2 6" id="KW-0349">Heme</keyword>
<evidence type="ECO:0000259" key="8">
    <source>
        <dbReference type="PROSITE" id="PS51007"/>
    </source>
</evidence>
<evidence type="ECO:0000256" key="1">
    <source>
        <dbReference type="ARBA" id="ARBA00022448"/>
    </source>
</evidence>
<dbReference type="PROSITE" id="PS51007">
    <property type="entry name" value="CYTC"/>
    <property type="match status" value="1"/>
</dbReference>
<dbReference type="Proteomes" id="UP000218327">
    <property type="component" value="Unassembled WGS sequence"/>
</dbReference>
<keyword evidence="4" id="KW-0249">Electron transport</keyword>
<sequence length="116" mass="12511">MIKKINSFLALCLMMLLISSSFAAESGEQLFLNNCAECHQRDGRGIKNIYPSLATSEIVSGSGVDVALVMLIGRGEMPSFAGSISNEDMAAIINYVRNSWGNEGERISATAISELY</sequence>
<evidence type="ECO:0000256" key="4">
    <source>
        <dbReference type="ARBA" id="ARBA00022982"/>
    </source>
</evidence>
<organism evidence="9 10">
    <name type="scientific">SAR86 cluster bacterium</name>
    <dbReference type="NCBI Taxonomy" id="2030880"/>
    <lineage>
        <taxon>Bacteria</taxon>
        <taxon>Pseudomonadati</taxon>
        <taxon>Pseudomonadota</taxon>
        <taxon>Gammaproteobacteria</taxon>
        <taxon>SAR86 cluster</taxon>
    </lineage>
</organism>
<keyword evidence="1" id="KW-0813">Transport</keyword>
<dbReference type="InterPro" id="IPR051459">
    <property type="entry name" value="Cytochrome_c-type_DH"/>
</dbReference>
<dbReference type="PRINTS" id="PR00605">
    <property type="entry name" value="CYTCHROMECIC"/>
</dbReference>
<evidence type="ECO:0000256" key="5">
    <source>
        <dbReference type="ARBA" id="ARBA00023004"/>
    </source>
</evidence>
<name>A0A2A5AWE6_9GAMM</name>
<dbReference type="PANTHER" id="PTHR35008">
    <property type="entry name" value="BLL4482 PROTEIN-RELATED"/>
    <property type="match status" value="1"/>
</dbReference>
<dbReference type="GO" id="GO:0009055">
    <property type="term" value="F:electron transfer activity"/>
    <property type="evidence" value="ECO:0007669"/>
    <property type="project" value="InterPro"/>
</dbReference>
<feature type="chain" id="PRO_5012110819" evidence="7">
    <location>
        <begin position="24"/>
        <end position="116"/>
    </location>
</feature>
<evidence type="ECO:0000256" key="3">
    <source>
        <dbReference type="ARBA" id="ARBA00022723"/>
    </source>
</evidence>
<dbReference type="SUPFAM" id="SSF46626">
    <property type="entry name" value="Cytochrome c"/>
    <property type="match status" value="1"/>
</dbReference>
<dbReference type="Gene3D" id="1.10.760.10">
    <property type="entry name" value="Cytochrome c-like domain"/>
    <property type="match status" value="1"/>
</dbReference>
<evidence type="ECO:0000256" key="7">
    <source>
        <dbReference type="SAM" id="SignalP"/>
    </source>
</evidence>
<evidence type="ECO:0000256" key="6">
    <source>
        <dbReference type="PROSITE-ProRule" id="PRU00433"/>
    </source>
</evidence>
<feature type="domain" description="Cytochrome c" evidence="8">
    <location>
        <begin position="22"/>
        <end position="100"/>
    </location>
</feature>
<protein>
    <submittedName>
        <fullName evidence="9">Cytochrome C</fullName>
    </submittedName>
</protein>
<gene>
    <name evidence="9" type="ORF">COA96_11865</name>
</gene>
<dbReference type="GO" id="GO:0005506">
    <property type="term" value="F:iron ion binding"/>
    <property type="evidence" value="ECO:0007669"/>
    <property type="project" value="InterPro"/>
</dbReference>
<dbReference type="PANTHER" id="PTHR35008:SF8">
    <property type="entry name" value="ALCOHOL DEHYDROGENASE CYTOCHROME C SUBUNIT"/>
    <property type="match status" value="1"/>
</dbReference>